<evidence type="ECO:0000313" key="1">
    <source>
        <dbReference type="EMBL" id="MBB4039415.1"/>
    </source>
</evidence>
<proteinExistence type="predicted"/>
<dbReference type="InterPro" id="IPR056113">
    <property type="entry name" value="DUF7696"/>
</dbReference>
<dbReference type="EMBL" id="JACIDC010000003">
    <property type="protein sequence ID" value="MBB4039415.1"/>
    <property type="molecule type" value="Genomic_DNA"/>
</dbReference>
<protein>
    <submittedName>
        <fullName evidence="1">Uncharacterized protein</fullName>
    </submittedName>
</protein>
<sequence length="92" mass="10151">MTDEAPYSRNTTALSELTGTSISTWSEEWRVECEVRAILAMSKAGRDAFFNGRKDENGKSIDRGAVAIRGVKAAETLKALMEKLQDARSRKA</sequence>
<reference evidence="1 2" key="1">
    <citation type="submission" date="2020-08" db="EMBL/GenBank/DDBJ databases">
        <title>Genomic Encyclopedia of Type Strains, Phase IV (KMG-IV): sequencing the most valuable type-strain genomes for metagenomic binning, comparative biology and taxonomic classification.</title>
        <authorList>
            <person name="Goeker M."/>
        </authorList>
    </citation>
    <scope>NUCLEOTIDE SEQUENCE [LARGE SCALE GENOMIC DNA]</scope>
    <source>
        <strain evidence="1 2">DSM 15743</strain>
    </source>
</reference>
<accession>A0A7W6IEH5</accession>
<dbReference type="RefSeq" id="WP_027317382.1">
    <property type="nucleotide sequence ID" value="NZ_JACIDC010000003.1"/>
</dbReference>
<comment type="caution">
    <text evidence="1">The sequence shown here is derived from an EMBL/GenBank/DDBJ whole genome shotgun (WGS) entry which is preliminary data.</text>
</comment>
<name>A0A7W6IEH5_9HYPH</name>
<gene>
    <name evidence="1" type="ORF">GGR34_001057</name>
</gene>
<dbReference type="AlphaFoldDB" id="A0A7W6IEH5"/>
<keyword evidence="2" id="KW-1185">Reference proteome</keyword>
<evidence type="ECO:0000313" key="2">
    <source>
        <dbReference type="Proteomes" id="UP000519439"/>
    </source>
</evidence>
<organism evidence="1 2">
    <name type="scientific">Microvirga flocculans</name>
    <dbReference type="NCBI Taxonomy" id="217168"/>
    <lineage>
        <taxon>Bacteria</taxon>
        <taxon>Pseudomonadati</taxon>
        <taxon>Pseudomonadota</taxon>
        <taxon>Alphaproteobacteria</taxon>
        <taxon>Hyphomicrobiales</taxon>
        <taxon>Methylobacteriaceae</taxon>
        <taxon>Microvirga</taxon>
    </lineage>
</organism>
<dbReference type="Proteomes" id="UP000519439">
    <property type="component" value="Unassembled WGS sequence"/>
</dbReference>
<dbReference type="Pfam" id="PF24751">
    <property type="entry name" value="DUF7696"/>
    <property type="match status" value="1"/>
</dbReference>